<name>A0A4Y7KH09_PAPSO</name>
<reference evidence="1 2" key="1">
    <citation type="journal article" date="2018" name="Science">
        <title>The opium poppy genome and morphinan production.</title>
        <authorList>
            <person name="Guo L."/>
            <person name="Winzer T."/>
            <person name="Yang X."/>
            <person name="Li Y."/>
            <person name="Ning Z."/>
            <person name="He Z."/>
            <person name="Teodor R."/>
            <person name="Lu Y."/>
            <person name="Bowser T.A."/>
            <person name="Graham I.A."/>
            <person name="Ye K."/>
        </authorList>
    </citation>
    <scope>NUCLEOTIDE SEQUENCE [LARGE SCALE GENOMIC DNA]</scope>
    <source>
        <strain evidence="2">cv. HN1</strain>
        <tissue evidence="1">Leaves</tissue>
    </source>
</reference>
<dbReference type="Proteomes" id="UP000316621">
    <property type="component" value="Chromosome 7"/>
</dbReference>
<dbReference type="EMBL" id="CM010721">
    <property type="protein sequence ID" value="RZC71338.1"/>
    <property type="molecule type" value="Genomic_DNA"/>
</dbReference>
<evidence type="ECO:0000313" key="2">
    <source>
        <dbReference type="Proteomes" id="UP000316621"/>
    </source>
</evidence>
<sequence>MSLQCSMKDCDHINLSWKCNPVEVRQLNSLRVCYLAMQFRRVCGVWEGDQILKESQEEVLSCRPYE</sequence>
<dbReference type="AlphaFoldDB" id="A0A4Y7KH09"/>
<organism evidence="1 2">
    <name type="scientific">Papaver somniferum</name>
    <name type="common">Opium poppy</name>
    <dbReference type="NCBI Taxonomy" id="3469"/>
    <lineage>
        <taxon>Eukaryota</taxon>
        <taxon>Viridiplantae</taxon>
        <taxon>Streptophyta</taxon>
        <taxon>Embryophyta</taxon>
        <taxon>Tracheophyta</taxon>
        <taxon>Spermatophyta</taxon>
        <taxon>Magnoliopsida</taxon>
        <taxon>Ranunculales</taxon>
        <taxon>Papaveraceae</taxon>
        <taxon>Papaveroideae</taxon>
        <taxon>Papaver</taxon>
    </lineage>
</organism>
<evidence type="ECO:0000313" key="1">
    <source>
        <dbReference type="EMBL" id="RZC71338.1"/>
    </source>
</evidence>
<gene>
    <name evidence="1" type="ORF">C5167_034776</name>
</gene>
<keyword evidence="2" id="KW-1185">Reference proteome</keyword>
<accession>A0A4Y7KH09</accession>
<proteinExistence type="predicted"/>
<dbReference type="Gramene" id="RZC71338">
    <property type="protein sequence ID" value="RZC71338"/>
    <property type="gene ID" value="C5167_034776"/>
</dbReference>
<protein>
    <submittedName>
        <fullName evidence="1">Uncharacterized protein</fullName>
    </submittedName>
</protein>